<evidence type="ECO:0000313" key="10">
    <source>
        <dbReference type="Proteomes" id="UP001303046"/>
    </source>
</evidence>
<dbReference type="InterPro" id="IPR050951">
    <property type="entry name" value="Retrovirus_Pol_polyprotein"/>
</dbReference>
<feature type="domain" description="Reverse transcriptase RNase H-like" evidence="8">
    <location>
        <begin position="293"/>
        <end position="355"/>
    </location>
</feature>
<evidence type="ECO:0000256" key="3">
    <source>
        <dbReference type="ARBA" id="ARBA00022722"/>
    </source>
</evidence>
<dbReference type="InterPro" id="IPR000477">
    <property type="entry name" value="RT_dom"/>
</dbReference>
<evidence type="ECO:0008006" key="11">
    <source>
        <dbReference type="Google" id="ProtNLM"/>
    </source>
</evidence>
<keyword evidence="6" id="KW-0695">RNA-directed DNA polymerase</keyword>
<evidence type="ECO:0000259" key="7">
    <source>
        <dbReference type="Pfam" id="PF00078"/>
    </source>
</evidence>
<dbReference type="Gene3D" id="3.30.70.270">
    <property type="match status" value="2"/>
</dbReference>
<organism evidence="9 10">
    <name type="scientific">Necator americanus</name>
    <name type="common">Human hookworm</name>
    <dbReference type="NCBI Taxonomy" id="51031"/>
    <lineage>
        <taxon>Eukaryota</taxon>
        <taxon>Metazoa</taxon>
        <taxon>Ecdysozoa</taxon>
        <taxon>Nematoda</taxon>
        <taxon>Chromadorea</taxon>
        <taxon>Rhabditida</taxon>
        <taxon>Rhabditina</taxon>
        <taxon>Rhabditomorpha</taxon>
        <taxon>Strongyloidea</taxon>
        <taxon>Ancylostomatidae</taxon>
        <taxon>Bunostominae</taxon>
        <taxon>Necator</taxon>
    </lineage>
</organism>
<dbReference type="PANTHER" id="PTHR37984:SF5">
    <property type="entry name" value="PROTEIN NYNRIN-LIKE"/>
    <property type="match status" value="1"/>
</dbReference>
<keyword evidence="1" id="KW-0808">Transferase</keyword>
<feature type="domain" description="Reverse transcriptase" evidence="7">
    <location>
        <begin position="146"/>
        <end position="218"/>
    </location>
</feature>
<protein>
    <recommendedName>
        <fullName evidence="11">Reverse transcriptase domain-containing protein</fullName>
    </recommendedName>
</protein>
<evidence type="ECO:0000256" key="6">
    <source>
        <dbReference type="ARBA" id="ARBA00022918"/>
    </source>
</evidence>
<evidence type="ECO:0000256" key="2">
    <source>
        <dbReference type="ARBA" id="ARBA00022695"/>
    </source>
</evidence>
<evidence type="ECO:0000256" key="4">
    <source>
        <dbReference type="ARBA" id="ARBA00022759"/>
    </source>
</evidence>
<proteinExistence type="predicted"/>
<evidence type="ECO:0000259" key="8">
    <source>
        <dbReference type="Pfam" id="PF17917"/>
    </source>
</evidence>
<keyword evidence="2" id="KW-0548">Nucleotidyltransferase</keyword>
<dbReference type="InterPro" id="IPR041373">
    <property type="entry name" value="RT_RNaseH"/>
</dbReference>
<dbReference type="PANTHER" id="PTHR37984">
    <property type="entry name" value="PROTEIN CBG26694"/>
    <property type="match status" value="1"/>
</dbReference>
<keyword evidence="5" id="KW-0378">Hydrolase</keyword>
<evidence type="ECO:0000256" key="1">
    <source>
        <dbReference type="ARBA" id="ARBA00022679"/>
    </source>
</evidence>
<dbReference type="InterPro" id="IPR043502">
    <property type="entry name" value="DNA/RNA_pol_sf"/>
</dbReference>
<name>A0ABR1ELW8_NECAM</name>
<keyword evidence="4" id="KW-0255">Endonuclease</keyword>
<keyword evidence="3" id="KW-0540">Nuclease</keyword>
<dbReference type="SUPFAM" id="SSF56672">
    <property type="entry name" value="DNA/RNA polymerases"/>
    <property type="match status" value="1"/>
</dbReference>
<reference evidence="9 10" key="1">
    <citation type="submission" date="2023-08" db="EMBL/GenBank/DDBJ databases">
        <title>A Necator americanus chromosomal reference genome.</title>
        <authorList>
            <person name="Ilik V."/>
            <person name="Petrzelkova K.J."/>
            <person name="Pardy F."/>
            <person name="Fuh T."/>
            <person name="Niatou-Singa F.S."/>
            <person name="Gouil Q."/>
            <person name="Baker L."/>
            <person name="Ritchie M.E."/>
            <person name="Jex A.R."/>
            <person name="Gazzola D."/>
            <person name="Li H."/>
            <person name="Toshio Fujiwara R."/>
            <person name="Zhan B."/>
            <person name="Aroian R.V."/>
            <person name="Pafco B."/>
            <person name="Schwarz E.M."/>
        </authorList>
    </citation>
    <scope>NUCLEOTIDE SEQUENCE [LARGE SCALE GENOMIC DNA]</scope>
    <source>
        <strain evidence="9 10">Aroian</strain>
        <tissue evidence="9">Whole animal</tissue>
    </source>
</reference>
<dbReference type="EMBL" id="JAVFWL010000006">
    <property type="protein sequence ID" value="KAK6763679.1"/>
    <property type="molecule type" value="Genomic_DNA"/>
</dbReference>
<dbReference type="Pfam" id="PF17917">
    <property type="entry name" value="RT_RNaseH"/>
    <property type="match status" value="1"/>
</dbReference>
<evidence type="ECO:0000256" key="5">
    <source>
        <dbReference type="ARBA" id="ARBA00022801"/>
    </source>
</evidence>
<dbReference type="CDD" id="cd01647">
    <property type="entry name" value="RT_LTR"/>
    <property type="match status" value="1"/>
</dbReference>
<keyword evidence="10" id="KW-1185">Reference proteome</keyword>
<gene>
    <name evidence="9" type="primary">Necator_chrX.g24291</name>
    <name evidence="9" type="ORF">RB195_024126</name>
</gene>
<accession>A0ABR1ELW8</accession>
<dbReference type="Proteomes" id="UP001303046">
    <property type="component" value="Unassembled WGS sequence"/>
</dbReference>
<evidence type="ECO:0000313" key="9">
    <source>
        <dbReference type="EMBL" id="KAK6763679.1"/>
    </source>
</evidence>
<comment type="caution">
    <text evidence="9">The sequence shown here is derived from an EMBL/GenBank/DDBJ whole genome shotgun (WGS) entry which is preliminary data.</text>
</comment>
<dbReference type="InterPro" id="IPR043128">
    <property type="entry name" value="Rev_trsase/Diguanyl_cyclase"/>
</dbReference>
<dbReference type="Gene3D" id="3.10.10.10">
    <property type="entry name" value="HIV Type 1 Reverse Transcriptase, subunit A, domain 1"/>
    <property type="match status" value="1"/>
</dbReference>
<sequence>MDRPTRATISSPDRRLHLQHLFKDAQHFEFFSRSAPEGEACPVPYAAMLRISTEIDRLMPIYVLKPVDHSEWAALIVVVQKKNGSIRLCADYSTGLNDALEQNQHPLPSPEDTFTKFNGGRYFSQLNIDEAYFQMEVDEVSAMKPAAGIFQQCVDASIAGIDGTAAYLDDILVTGRTTGEHNARLEALFKRIQDYGLRVRLDKCAFLQTKITYLGFVIAQGRRPDPERIEAIQKTLAPKDLGYSVDPLRPKSPDHRCFKPRDGSNPLTSLRRWIREGHLSRKPLPDTTIEELQPGEKEALALIFAVQKFHRFIHERHFTLSTDHGPLLAIFGSKKGVPVYSANHLQRWATMLLNYSFTVEYINTKDFGQVDALSRLVTIINTGGLRDRRNRC</sequence>
<dbReference type="Pfam" id="PF00078">
    <property type="entry name" value="RVT_1"/>
    <property type="match status" value="1"/>
</dbReference>